<dbReference type="EMBL" id="FOXQ01000014">
    <property type="protein sequence ID" value="SFQ47342.1"/>
    <property type="molecule type" value="Genomic_DNA"/>
</dbReference>
<dbReference type="RefSeq" id="WP_143075915.1">
    <property type="nucleotide sequence ID" value="NZ_FOXQ01000014.1"/>
</dbReference>
<evidence type="ECO:0000313" key="2">
    <source>
        <dbReference type="EMBL" id="SFQ47342.1"/>
    </source>
</evidence>
<evidence type="ECO:0000259" key="1">
    <source>
        <dbReference type="Pfam" id="PF18962"/>
    </source>
</evidence>
<dbReference type="OrthoDB" id="681127at2"/>
<reference evidence="2 3" key="1">
    <citation type="submission" date="2016-10" db="EMBL/GenBank/DDBJ databases">
        <authorList>
            <person name="de Groot N.N."/>
        </authorList>
    </citation>
    <scope>NUCLEOTIDE SEQUENCE [LARGE SCALE GENOMIC DNA]</scope>
    <source>
        <strain evidence="2 3">DSM 28286</strain>
    </source>
</reference>
<dbReference type="AlphaFoldDB" id="A0A1I5YT38"/>
<evidence type="ECO:0000313" key="3">
    <source>
        <dbReference type="Proteomes" id="UP000199031"/>
    </source>
</evidence>
<gene>
    <name evidence="2" type="ORF">SAMN05444277_1141</name>
</gene>
<proteinExistence type="predicted"/>
<name>A0A1I5YT38_9BACT</name>
<dbReference type="Pfam" id="PF18962">
    <property type="entry name" value="Por_Secre_tail"/>
    <property type="match status" value="1"/>
</dbReference>
<protein>
    <submittedName>
        <fullName evidence="2">Por secretion system C-terminal sorting domain-containing protein</fullName>
    </submittedName>
</protein>
<dbReference type="InterPro" id="IPR026444">
    <property type="entry name" value="Secre_tail"/>
</dbReference>
<organism evidence="2 3">
    <name type="scientific">Parafilimonas terrae</name>
    <dbReference type="NCBI Taxonomy" id="1465490"/>
    <lineage>
        <taxon>Bacteria</taxon>
        <taxon>Pseudomonadati</taxon>
        <taxon>Bacteroidota</taxon>
        <taxon>Chitinophagia</taxon>
        <taxon>Chitinophagales</taxon>
        <taxon>Chitinophagaceae</taxon>
        <taxon>Parafilimonas</taxon>
    </lineage>
</organism>
<dbReference type="NCBIfam" id="TIGR04183">
    <property type="entry name" value="Por_Secre_tail"/>
    <property type="match status" value="1"/>
</dbReference>
<feature type="non-terminal residue" evidence="2">
    <location>
        <position position="1"/>
    </location>
</feature>
<dbReference type="Proteomes" id="UP000199031">
    <property type="component" value="Unassembled WGS sequence"/>
</dbReference>
<sequence length="236" mass="25371">GTNGVVTTAIPNYYAYANSISLQPDGKIVAAGNALPPDSEQQPYYNLALARYNNGSQRSLIARIKKWIKNHHLYWQGIADDGSIAYYSINQSNNATGSFTEIAKVYPTEKNLYSYALSATAANAQPASYYRINAVDARGDIVASAVINDVDAAMAATNTLHIYPNPVKNTLHIEGLDASLNYKLSIVNAQGNIVAATAIANVTAYNFNVAGLKKGVYYATASTAGNQIFSTKFIKE</sequence>
<feature type="domain" description="Secretion system C-terminal sorting" evidence="1">
    <location>
        <begin position="162"/>
        <end position="234"/>
    </location>
</feature>
<accession>A0A1I5YT38</accession>
<keyword evidence="3" id="KW-1185">Reference proteome</keyword>